<evidence type="ECO:0000256" key="8">
    <source>
        <dbReference type="ARBA" id="ARBA00023136"/>
    </source>
</evidence>
<keyword evidence="5" id="KW-0808">Transferase</keyword>
<feature type="transmembrane region" description="Helical" evidence="9">
    <location>
        <begin position="9"/>
        <end position="31"/>
    </location>
</feature>
<name>A0A4P8XZ57_9FIRM</name>
<dbReference type="InterPro" id="IPR003661">
    <property type="entry name" value="HisK_dim/P_dom"/>
</dbReference>
<evidence type="ECO:0000313" key="12">
    <source>
        <dbReference type="Proteomes" id="UP000301475"/>
    </source>
</evidence>
<keyword evidence="8 9" id="KW-0472">Membrane</keyword>
<dbReference type="InterPro" id="IPR036097">
    <property type="entry name" value="HisK_dim/P_sf"/>
</dbReference>
<dbReference type="InterPro" id="IPR036890">
    <property type="entry name" value="HATPase_C_sf"/>
</dbReference>
<dbReference type="FunFam" id="3.30.565.10:FF:000006">
    <property type="entry name" value="Sensor histidine kinase WalK"/>
    <property type="match status" value="1"/>
</dbReference>
<evidence type="ECO:0000313" key="11">
    <source>
        <dbReference type="EMBL" id="QCT06148.1"/>
    </source>
</evidence>
<dbReference type="FunFam" id="1.10.287.130:FF:000001">
    <property type="entry name" value="Two-component sensor histidine kinase"/>
    <property type="match status" value="1"/>
</dbReference>
<dbReference type="EMBL" id="CP039381">
    <property type="protein sequence ID" value="QCT06148.1"/>
    <property type="molecule type" value="Genomic_DNA"/>
</dbReference>
<dbReference type="InterPro" id="IPR004358">
    <property type="entry name" value="Sig_transdc_His_kin-like_C"/>
</dbReference>
<dbReference type="InterPro" id="IPR005467">
    <property type="entry name" value="His_kinase_dom"/>
</dbReference>
<accession>A0A4P8XZ57</accession>
<dbReference type="PROSITE" id="PS50109">
    <property type="entry name" value="HIS_KIN"/>
    <property type="match status" value="1"/>
</dbReference>
<evidence type="ECO:0000256" key="2">
    <source>
        <dbReference type="ARBA" id="ARBA00004370"/>
    </source>
</evidence>
<feature type="domain" description="Histidine kinase" evidence="10">
    <location>
        <begin position="189"/>
        <end position="398"/>
    </location>
</feature>
<dbReference type="SMART" id="SM00388">
    <property type="entry name" value="HisKA"/>
    <property type="match status" value="1"/>
</dbReference>
<sequence>MKNKQQKRIFIVLMIIFTITLVSVLVAVNIINVNSSFRQQRRMIRDDIGFYGIEAFCGNDNQKIKRQEYDYSTSVVLKNKNIMVLSNSLKDTTDKDILNMTKELQKSGKRFGSIDNYIYLVRILKSGNTVYIFVNNKEALQNSKQFFIVSIFIFLLSVIVFTIISYYLSRWMIKPSEKAIKNQKIFVANISHDLKTPITIIRANADLIENEVKNKKSIKYIKQETEKLNHLVNEMLTLTRIDNTISKENFKNFNFGDSLFDVVLPFESIAYEKGIKFNINIDESTNYFGNETNIQKLAEILIDNAMSYTAKGGIVDVDAYESSKAVTLSVTNTGEPISDEKKEEIFDRFYRESKSRESTGNHYGLGLSIASTIVKKHNGKISVESKNGKNTFTVTLPK</sequence>
<dbReference type="AlphaFoldDB" id="A0A4P8XZ57"/>
<evidence type="ECO:0000256" key="6">
    <source>
        <dbReference type="ARBA" id="ARBA00022777"/>
    </source>
</evidence>
<dbReference type="Proteomes" id="UP000301475">
    <property type="component" value="Chromosome"/>
</dbReference>
<keyword evidence="9" id="KW-1133">Transmembrane helix</keyword>
<protein>
    <recommendedName>
        <fullName evidence="3">histidine kinase</fullName>
        <ecNumber evidence="3">2.7.13.3</ecNumber>
    </recommendedName>
</protein>
<dbReference type="KEGG" id="ruj:E5Z56_01635"/>
<keyword evidence="4" id="KW-0597">Phosphoprotein</keyword>
<dbReference type="PANTHER" id="PTHR45453:SF1">
    <property type="entry name" value="PHOSPHATE REGULON SENSOR PROTEIN PHOR"/>
    <property type="match status" value="1"/>
</dbReference>
<evidence type="ECO:0000256" key="7">
    <source>
        <dbReference type="ARBA" id="ARBA00023012"/>
    </source>
</evidence>
<dbReference type="RefSeq" id="WP_138156240.1">
    <property type="nucleotide sequence ID" value="NZ_CP039381.1"/>
</dbReference>
<keyword evidence="6 11" id="KW-0418">Kinase</keyword>
<keyword evidence="12" id="KW-1185">Reference proteome</keyword>
<dbReference type="OrthoDB" id="9813151at2"/>
<dbReference type="GO" id="GO:0016036">
    <property type="term" value="P:cellular response to phosphate starvation"/>
    <property type="evidence" value="ECO:0007669"/>
    <property type="project" value="TreeGrafter"/>
</dbReference>
<comment type="catalytic activity">
    <reaction evidence="1">
        <text>ATP + protein L-histidine = ADP + protein N-phospho-L-histidine.</text>
        <dbReference type="EC" id="2.7.13.3"/>
    </reaction>
</comment>
<evidence type="ECO:0000256" key="5">
    <source>
        <dbReference type="ARBA" id="ARBA00022679"/>
    </source>
</evidence>
<dbReference type="EC" id="2.7.13.3" evidence="3"/>
<dbReference type="Gene3D" id="3.30.565.10">
    <property type="entry name" value="Histidine kinase-like ATPase, C-terminal domain"/>
    <property type="match status" value="1"/>
</dbReference>
<keyword evidence="9" id="KW-0812">Transmembrane</keyword>
<evidence type="ECO:0000256" key="9">
    <source>
        <dbReference type="SAM" id="Phobius"/>
    </source>
</evidence>
<dbReference type="SUPFAM" id="SSF47384">
    <property type="entry name" value="Homodimeric domain of signal transducing histidine kinase"/>
    <property type="match status" value="1"/>
</dbReference>
<gene>
    <name evidence="11" type="ORF">E5Z56_01635</name>
</gene>
<dbReference type="CDD" id="cd00082">
    <property type="entry name" value="HisKA"/>
    <property type="match status" value="1"/>
</dbReference>
<reference evidence="11 12" key="1">
    <citation type="submission" date="2019-04" db="EMBL/GenBank/DDBJ databases">
        <authorList>
            <person name="Embree M."/>
            <person name="Gaffney J.R."/>
        </authorList>
    </citation>
    <scope>NUCLEOTIDE SEQUENCE [LARGE SCALE GENOMIC DNA]</scope>
    <source>
        <strain evidence="11 12">JE7A12</strain>
    </source>
</reference>
<dbReference type="GO" id="GO:0004721">
    <property type="term" value="F:phosphoprotein phosphatase activity"/>
    <property type="evidence" value="ECO:0007669"/>
    <property type="project" value="TreeGrafter"/>
</dbReference>
<dbReference type="Pfam" id="PF02518">
    <property type="entry name" value="HATPase_c"/>
    <property type="match status" value="1"/>
</dbReference>
<dbReference type="InterPro" id="IPR003594">
    <property type="entry name" value="HATPase_dom"/>
</dbReference>
<dbReference type="Pfam" id="PF00512">
    <property type="entry name" value="HisKA"/>
    <property type="match status" value="1"/>
</dbReference>
<dbReference type="SUPFAM" id="SSF55874">
    <property type="entry name" value="ATPase domain of HSP90 chaperone/DNA topoisomerase II/histidine kinase"/>
    <property type="match status" value="1"/>
</dbReference>
<feature type="transmembrane region" description="Helical" evidence="9">
    <location>
        <begin position="146"/>
        <end position="168"/>
    </location>
</feature>
<evidence type="ECO:0000259" key="10">
    <source>
        <dbReference type="PROSITE" id="PS50109"/>
    </source>
</evidence>
<dbReference type="PANTHER" id="PTHR45453">
    <property type="entry name" value="PHOSPHATE REGULON SENSOR PROTEIN PHOR"/>
    <property type="match status" value="1"/>
</dbReference>
<dbReference type="GO" id="GO:0000155">
    <property type="term" value="F:phosphorelay sensor kinase activity"/>
    <property type="evidence" value="ECO:0007669"/>
    <property type="project" value="InterPro"/>
</dbReference>
<evidence type="ECO:0000256" key="3">
    <source>
        <dbReference type="ARBA" id="ARBA00012438"/>
    </source>
</evidence>
<evidence type="ECO:0000256" key="4">
    <source>
        <dbReference type="ARBA" id="ARBA00022553"/>
    </source>
</evidence>
<keyword evidence="7" id="KW-0902">Two-component regulatory system</keyword>
<evidence type="ECO:0000256" key="1">
    <source>
        <dbReference type="ARBA" id="ARBA00000085"/>
    </source>
</evidence>
<comment type="subcellular location">
    <subcellularLocation>
        <location evidence="2">Membrane</location>
    </subcellularLocation>
</comment>
<dbReference type="GO" id="GO:0005886">
    <property type="term" value="C:plasma membrane"/>
    <property type="evidence" value="ECO:0007669"/>
    <property type="project" value="TreeGrafter"/>
</dbReference>
<proteinExistence type="predicted"/>
<dbReference type="InterPro" id="IPR050351">
    <property type="entry name" value="BphY/WalK/GraS-like"/>
</dbReference>
<dbReference type="PRINTS" id="PR00344">
    <property type="entry name" value="BCTRLSENSOR"/>
</dbReference>
<organism evidence="11 12">
    <name type="scientific">Ruminococcus bovis</name>
    <dbReference type="NCBI Taxonomy" id="2564099"/>
    <lineage>
        <taxon>Bacteria</taxon>
        <taxon>Bacillati</taxon>
        <taxon>Bacillota</taxon>
        <taxon>Clostridia</taxon>
        <taxon>Eubacteriales</taxon>
        <taxon>Oscillospiraceae</taxon>
        <taxon>Ruminococcus</taxon>
    </lineage>
</organism>
<dbReference type="Gene3D" id="1.10.287.130">
    <property type="match status" value="1"/>
</dbReference>
<dbReference type="SMART" id="SM00387">
    <property type="entry name" value="HATPase_c"/>
    <property type="match status" value="1"/>
</dbReference>